<proteinExistence type="predicted"/>
<organism evidence="1 2">
    <name type="scientific">Dielma fastidiosa</name>
    <dbReference type="NCBI Taxonomy" id="1034346"/>
    <lineage>
        <taxon>Bacteria</taxon>
        <taxon>Bacillati</taxon>
        <taxon>Bacillota</taxon>
        <taxon>Erysipelotrichia</taxon>
        <taxon>Erysipelotrichales</taxon>
        <taxon>Erysipelotrichaceae</taxon>
        <taxon>Dielma</taxon>
    </lineage>
</organism>
<comment type="caution">
    <text evidence="1">The sequence shown here is derived from an EMBL/GenBank/DDBJ whole genome shotgun (WGS) entry which is preliminary data.</text>
</comment>
<evidence type="ECO:0000313" key="1">
    <source>
        <dbReference type="EMBL" id="MDY5168619.1"/>
    </source>
</evidence>
<evidence type="ECO:0000313" key="2">
    <source>
        <dbReference type="Proteomes" id="UP001276902"/>
    </source>
</evidence>
<sequence length="58" mass="6519">MRVHVESLKRCFSKGEITADKIQVMTSLTADEKEFILADAPAQEEYEAAYKILVGEQS</sequence>
<name>A0AB35URB8_9FIRM</name>
<dbReference type="EMBL" id="JALDAW010000016">
    <property type="protein sequence ID" value="MDY5168619.1"/>
    <property type="molecule type" value="Genomic_DNA"/>
</dbReference>
<accession>A0AB35URB8</accession>
<dbReference type="Proteomes" id="UP001276902">
    <property type="component" value="Unassembled WGS sequence"/>
</dbReference>
<dbReference type="RefSeq" id="WP_320883842.1">
    <property type="nucleotide sequence ID" value="NZ_BAABZA010000010.1"/>
</dbReference>
<protein>
    <recommendedName>
        <fullName evidence="3">XkdX family protein</fullName>
    </recommendedName>
</protein>
<gene>
    <name evidence="1" type="ORF">MQE39_10880</name>
</gene>
<evidence type="ECO:0008006" key="3">
    <source>
        <dbReference type="Google" id="ProtNLM"/>
    </source>
</evidence>
<reference evidence="1" key="1">
    <citation type="submission" date="2022-03" db="EMBL/GenBank/DDBJ databases">
        <title>First case of bacteraemia caused by Dielma fastidiosa in a patient hospitalised with diverticulitis.</title>
        <authorList>
            <person name="Forman-Ankjaer B."/>
            <person name="Hvid-Jensen F."/>
            <person name="Kobel C.M."/>
            <person name="Greve T."/>
        </authorList>
    </citation>
    <scope>NUCLEOTIDE SEQUENCE</scope>
    <source>
        <strain evidence="1">AUH_DF_2021</strain>
    </source>
</reference>
<dbReference type="AlphaFoldDB" id="A0AB35URB8"/>